<comment type="caution">
    <text evidence="5">Lacks conserved residue(s) required for the propagation of feature annotation.</text>
</comment>
<evidence type="ECO:0000256" key="1">
    <source>
        <dbReference type="ARBA" id="ARBA00022598"/>
    </source>
</evidence>
<dbReference type="PANTHER" id="PTHR12835">
    <property type="entry name" value="BIOTIN PROTEIN LIGASE"/>
    <property type="match status" value="1"/>
</dbReference>
<proteinExistence type="inferred from homology"/>
<dbReference type="PANTHER" id="PTHR12835:SF5">
    <property type="entry name" value="BIOTIN--PROTEIN LIGASE"/>
    <property type="match status" value="1"/>
</dbReference>
<feature type="binding site" evidence="5">
    <location>
        <position position="180"/>
    </location>
    <ligand>
        <name>biotin</name>
        <dbReference type="ChEBI" id="CHEBI:57586"/>
    </ligand>
</feature>
<dbReference type="AlphaFoldDB" id="A0A3P1VEL1"/>
<keyword evidence="5" id="KW-0805">Transcription regulation</keyword>
<dbReference type="InterPro" id="IPR008988">
    <property type="entry name" value="Transcriptional_repressor_C"/>
</dbReference>
<keyword evidence="2 5" id="KW-0547">Nucleotide-binding</keyword>
<dbReference type="GO" id="GO:0003677">
    <property type="term" value="F:DNA binding"/>
    <property type="evidence" value="ECO:0007669"/>
    <property type="project" value="UniProtKB-UniRule"/>
</dbReference>
<dbReference type="HAMAP" id="MF_00978">
    <property type="entry name" value="Bifunct_BirA"/>
    <property type="match status" value="1"/>
</dbReference>
<keyword evidence="1 5" id="KW-0436">Ligase</keyword>
<evidence type="ECO:0000256" key="4">
    <source>
        <dbReference type="ARBA" id="ARBA00023267"/>
    </source>
</evidence>
<dbReference type="SUPFAM" id="SSF50037">
    <property type="entry name" value="C-terminal domain of transcriptional repressors"/>
    <property type="match status" value="1"/>
</dbReference>
<dbReference type="SUPFAM" id="SSF55681">
    <property type="entry name" value="Class II aaRS and biotin synthetases"/>
    <property type="match status" value="1"/>
</dbReference>
<evidence type="ECO:0000313" key="8">
    <source>
        <dbReference type="Proteomes" id="UP000281771"/>
    </source>
</evidence>
<accession>A0A3P1VEL1</accession>
<comment type="caution">
    <text evidence="7">The sequence shown here is derived from an EMBL/GenBank/DDBJ whole genome shotgun (WGS) entry which is preliminary data.</text>
</comment>
<dbReference type="InterPro" id="IPR004143">
    <property type="entry name" value="BPL_LPL_catalytic"/>
</dbReference>
<dbReference type="InterPro" id="IPR045864">
    <property type="entry name" value="aa-tRNA-synth_II/BPL/LPL"/>
</dbReference>
<dbReference type="InterPro" id="IPR003142">
    <property type="entry name" value="BPL_C"/>
</dbReference>
<name>A0A3P1VEL1_9STRE</name>
<comment type="function">
    <text evidence="5">Acts both as a biotin--[acetyl-CoA-carboxylase] ligase and a repressor.</text>
</comment>
<comment type="similarity">
    <text evidence="5">Belongs to the biotin--protein ligase family.</text>
</comment>
<dbReference type="CDD" id="cd16442">
    <property type="entry name" value="BPL"/>
    <property type="match status" value="1"/>
</dbReference>
<organism evidence="7 8">
    <name type="scientific">Streptococcus minor</name>
    <dbReference type="NCBI Taxonomy" id="229549"/>
    <lineage>
        <taxon>Bacteria</taxon>
        <taxon>Bacillati</taxon>
        <taxon>Bacillota</taxon>
        <taxon>Bacilli</taxon>
        <taxon>Lactobacillales</taxon>
        <taxon>Streptococcaceae</taxon>
        <taxon>Streptococcus</taxon>
    </lineage>
</organism>
<evidence type="ECO:0000256" key="5">
    <source>
        <dbReference type="HAMAP-Rule" id="MF_00978"/>
    </source>
</evidence>
<feature type="binding site" evidence="5">
    <location>
        <position position="109"/>
    </location>
    <ligand>
        <name>biotin</name>
        <dbReference type="ChEBI" id="CHEBI:57586"/>
    </ligand>
</feature>
<dbReference type="EMBL" id="RQZA01000002">
    <property type="protein sequence ID" value="RRD31895.1"/>
    <property type="molecule type" value="Genomic_DNA"/>
</dbReference>
<dbReference type="InterPro" id="IPR030855">
    <property type="entry name" value="Bifunct_BirA"/>
</dbReference>
<keyword evidence="5" id="KW-0678">Repressor</keyword>
<dbReference type="Proteomes" id="UP000281771">
    <property type="component" value="Unassembled WGS sequence"/>
</dbReference>
<protein>
    <recommendedName>
        <fullName evidence="5">Bifunctional ligase/repressor BirA</fullName>
    </recommendedName>
    <alternativeName>
        <fullName evidence="5">Biotin--[acetyl-CoA-carboxylase] ligase</fullName>
        <ecNumber evidence="5">6.3.4.15</ecNumber>
    </alternativeName>
    <alternativeName>
        <fullName evidence="5">Biotin--protein ligase</fullName>
    </alternativeName>
    <alternativeName>
        <fullName evidence="5">Biotin-[acetyl-CoA carboxylase] synthetase</fullName>
    </alternativeName>
</protein>
<dbReference type="GO" id="GO:0005737">
    <property type="term" value="C:cytoplasm"/>
    <property type="evidence" value="ECO:0007669"/>
    <property type="project" value="TreeGrafter"/>
</dbReference>
<keyword evidence="5" id="KW-0804">Transcription</keyword>
<dbReference type="Pfam" id="PF08279">
    <property type="entry name" value="HTH_11"/>
    <property type="match status" value="1"/>
</dbReference>
<keyword evidence="3 5" id="KW-0067">ATP-binding</keyword>
<feature type="DNA-binding region" description="H-T-H motif" evidence="5">
    <location>
        <begin position="20"/>
        <end position="39"/>
    </location>
</feature>
<dbReference type="InterPro" id="IPR036390">
    <property type="entry name" value="WH_DNA-bd_sf"/>
</dbReference>
<dbReference type="NCBIfam" id="TIGR00121">
    <property type="entry name" value="birA_ligase"/>
    <property type="match status" value="1"/>
</dbReference>
<comment type="catalytic activity">
    <reaction evidence="5">
        <text>biotin + L-lysyl-[protein] + ATP = N(6)-biotinyl-L-lysyl-[protein] + AMP + diphosphate + H(+)</text>
        <dbReference type="Rhea" id="RHEA:11756"/>
        <dbReference type="Rhea" id="RHEA-COMP:9752"/>
        <dbReference type="Rhea" id="RHEA-COMP:10505"/>
        <dbReference type="ChEBI" id="CHEBI:15378"/>
        <dbReference type="ChEBI" id="CHEBI:29969"/>
        <dbReference type="ChEBI" id="CHEBI:30616"/>
        <dbReference type="ChEBI" id="CHEBI:33019"/>
        <dbReference type="ChEBI" id="CHEBI:57586"/>
        <dbReference type="ChEBI" id="CHEBI:83144"/>
        <dbReference type="ChEBI" id="CHEBI:456215"/>
        <dbReference type="EC" id="6.3.4.15"/>
    </reaction>
</comment>
<keyword evidence="8" id="KW-1185">Reference proteome</keyword>
<evidence type="ECO:0000256" key="3">
    <source>
        <dbReference type="ARBA" id="ARBA00022840"/>
    </source>
</evidence>
<dbReference type="STRING" id="1123309.GCA_000377005_01126"/>
<dbReference type="Gene3D" id="3.30.930.10">
    <property type="entry name" value="Bira Bifunctional Protein, Domain 2"/>
    <property type="match status" value="1"/>
</dbReference>
<dbReference type="InterPro" id="IPR013196">
    <property type="entry name" value="HTH_11"/>
</dbReference>
<dbReference type="GO" id="GO:0005524">
    <property type="term" value="F:ATP binding"/>
    <property type="evidence" value="ECO:0007669"/>
    <property type="project" value="UniProtKB-UniRule"/>
</dbReference>
<dbReference type="Gene3D" id="1.10.10.10">
    <property type="entry name" value="Winged helix-like DNA-binding domain superfamily/Winged helix DNA-binding domain"/>
    <property type="match status" value="1"/>
</dbReference>
<evidence type="ECO:0000259" key="6">
    <source>
        <dbReference type="PROSITE" id="PS51733"/>
    </source>
</evidence>
<dbReference type="InterPro" id="IPR036388">
    <property type="entry name" value="WH-like_DNA-bd_sf"/>
</dbReference>
<evidence type="ECO:0000256" key="2">
    <source>
        <dbReference type="ARBA" id="ARBA00022741"/>
    </source>
</evidence>
<reference evidence="7 8" key="1">
    <citation type="submission" date="2018-11" db="EMBL/GenBank/DDBJ databases">
        <title>Genomes From Bacteria Associated with the Canine Oral Cavity: a Test Case for Automated Genome-Based Taxonomic Assignment.</title>
        <authorList>
            <person name="Coil D.A."/>
            <person name="Jospin G."/>
            <person name="Darling A.E."/>
            <person name="Wallis C."/>
            <person name="Davis I.J."/>
            <person name="Harris S."/>
            <person name="Eisen J.A."/>
            <person name="Holcombe L.J."/>
            <person name="O'Flynn C."/>
        </authorList>
    </citation>
    <scope>NUCLEOTIDE SEQUENCE [LARGE SCALE GENOMIC DNA]</scope>
    <source>
        <strain evidence="7 8">OH4621_COT-116</strain>
    </source>
</reference>
<evidence type="ECO:0000313" key="7">
    <source>
        <dbReference type="EMBL" id="RRD31895.1"/>
    </source>
</evidence>
<dbReference type="NCBIfam" id="NF008846">
    <property type="entry name" value="PRK11886.1-1"/>
    <property type="match status" value="1"/>
</dbReference>
<feature type="domain" description="BPL/LPL catalytic" evidence="6">
    <location>
        <begin position="72"/>
        <end position="252"/>
    </location>
</feature>
<dbReference type="Pfam" id="PF03099">
    <property type="entry name" value="BPL_LplA_LipB"/>
    <property type="match status" value="1"/>
</dbReference>
<dbReference type="EC" id="6.3.4.15" evidence="5"/>
<keyword evidence="4 5" id="KW-0092">Biotin</keyword>
<gene>
    <name evidence="5 7" type="primary">birA</name>
    <name evidence="7" type="ORF">EII38_03850</name>
</gene>
<dbReference type="GO" id="GO:0009249">
    <property type="term" value="P:protein lipoylation"/>
    <property type="evidence" value="ECO:0007669"/>
    <property type="project" value="UniProtKB-ARBA"/>
</dbReference>
<dbReference type="Pfam" id="PF02237">
    <property type="entry name" value="BPL_C"/>
    <property type="match status" value="1"/>
</dbReference>
<dbReference type="GO" id="GO:0006355">
    <property type="term" value="P:regulation of DNA-templated transcription"/>
    <property type="evidence" value="ECO:0007669"/>
    <property type="project" value="UniProtKB-UniRule"/>
</dbReference>
<dbReference type="InterPro" id="IPR004408">
    <property type="entry name" value="Biotin_CoA_COase_ligase"/>
</dbReference>
<dbReference type="GO" id="GO:0016740">
    <property type="term" value="F:transferase activity"/>
    <property type="evidence" value="ECO:0007669"/>
    <property type="project" value="UniProtKB-ARBA"/>
</dbReference>
<dbReference type="GO" id="GO:0004077">
    <property type="term" value="F:biotin--[biotin carboxyl-carrier protein] ligase activity"/>
    <property type="evidence" value="ECO:0007669"/>
    <property type="project" value="UniProtKB-UniRule"/>
</dbReference>
<dbReference type="Gene3D" id="2.30.30.100">
    <property type="match status" value="1"/>
</dbReference>
<dbReference type="PROSITE" id="PS51733">
    <property type="entry name" value="BPL_LPL_CATALYTIC"/>
    <property type="match status" value="1"/>
</dbReference>
<dbReference type="RefSeq" id="WP_124776194.1">
    <property type="nucleotide sequence ID" value="NZ_RQZA01000002.1"/>
</dbReference>
<keyword evidence="5" id="KW-0238">DNA-binding</keyword>
<sequence>MKTYEKIYYTLLAKKDYVSGEDLAQQLHVSRTSIWKGIQTLEKKGLTIESVRHHGYKLLKGDLLVPSQLSQDLGIPVFFHEESQSTQTDAKMGIDHNHPTPALYLAPHQEAAKGRYGRPFYAAKTGGIYMSLHLAPDVPLTAFKPYTILVAAAIVKTIQELTQLPVQIKWVNDIYLNGKKIAGVLTEAISSMEAQTVTDVIIGVGINFHLPTFPIELAQKAGNLFVENPSITRQELILAIWKNFFDTDEEELMTIYKKNSLVLGKQVSFVRQEKTYQGLATHVTDAGHLVVRLADGQEKILSSGEISLSSW</sequence>
<dbReference type="SUPFAM" id="SSF46785">
    <property type="entry name" value="Winged helix' DNA-binding domain"/>
    <property type="match status" value="1"/>
</dbReference>